<dbReference type="GO" id="GO:0070086">
    <property type="term" value="P:ubiquitin-dependent endocytosis"/>
    <property type="evidence" value="ECO:0007669"/>
    <property type="project" value="TreeGrafter"/>
</dbReference>
<dbReference type="Proteomes" id="UP000247810">
    <property type="component" value="Unassembled WGS sequence"/>
</dbReference>
<dbReference type="InterPro" id="IPR014756">
    <property type="entry name" value="Ig_E-set"/>
</dbReference>
<gene>
    <name evidence="5" type="ORF">BO71DRAFT_399979</name>
</gene>
<dbReference type="EMBL" id="KZ825899">
    <property type="protein sequence ID" value="PYH93140.1"/>
    <property type="molecule type" value="Genomic_DNA"/>
</dbReference>
<reference evidence="5 6" key="1">
    <citation type="submission" date="2018-02" db="EMBL/GenBank/DDBJ databases">
        <title>The genomes of Aspergillus section Nigri reveals drivers in fungal speciation.</title>
        <authorList>
            <consortium name="DOE Joint Genome Institute"/>
            <person name="Vesth T.C."/>
            <person name="Nybo J."/>
            <person name="Theobald S."/>
            <person name="Brandl J."/>
            <person name="Frisvad J.C."/>
            <person name="Nielsen K.F."/>
            <person name="Lyhne E.K."/>
            <person name="Kogle M.E."/>
            <person name="Kuo A."/>
            <person name="Riley R."/>
            <person name="Clum A."/>
            <person name="Nolan M."/>
            <person name="Lipzen A."/>
            <person name="Salamov A."/>
            <person name="Henrissat B."/>
            <person name="Wiebenga A."/>
            <person name="De vries R.P."/>
            <person name="Grigoriev I.V."/>
            <person name="Mortensen U.H."/>
            <person name="Andersen M.R."/>
            <person name="Baker S.E."/>
        </authorList>
    </citation>
    <scope>NUCLEOTIDE SEQUENCE [LARGE SCALE GENOMIC DNA]</scope>
    <source>
        <strain evidence="5 6">CBS 707.79</strain>
    </source>
</reference>
<comment type="subunit">
    <text evidence="3">Interacts with hulA.</text>
</comment>
<dbReference type="AlphaFoldDB" id="A0A319D7B6"/>
<dbReference type="OrthoDB" id="2333384at2759"/>
<dbReference type="Gene3D" id="2.60.40.640">
    <property type="match status" value="1"/>
</dbReference>
<dbReference type="InterPro" id="IPR014752">
    <property type="entry name" value="Arrestin-like_C"/>
</dbReference>
<evidence type="ECO:0000256" key="1">
    <source>
        <dbReference type="ARBA" id="ARBA00005298"/>
    </source>
</evidence>
<dbReference type="GO" id="GO:0031625">
    <property type="term" value="F:ubiquitin protein ligase binding"/>
    <property type="evidence" value="ECO:0007669"/>
    <property type="project" value="TreeGrafter"/>
</dbReference>
<dbReference type="GO" id="GO:0030674">
    <property type="term" value="F:protein-macromolecule adaptor activity"/>
    <property type="evidence" value="ECO:0007669"/>
    <property type="project" value="TreeGrafter"/>
</dbReference>
<dbReference type="PANTHER" id="PTHR11188">
    <property type="entry name" value="ARRESTIN DOMAIN CONTAINING PROTEIN"/>
    <property type="match status" value="1"/>
</dbReference>
<dbReference type="SUPFAM" id="SSF81296">
    <property type="entry name" value="E set domains"/>
    <property type="match status" value="1"/>
</dbReference>
<accession>A0A319D7B6</accession>
<evidence type="ECO:0000259" key="4">
    <source>
        <dbReference type="Pfam" id="PF00339"/>
    </source>
</evidence>
<comment type="similarity">
    <text evidence="1">Belongs to the arrestin family.</text>
</comment>
<proteinExistence type="inferred from homology"/>
<dbReference type="InterPro" id="IPR050357">
    <property type="entry name" value="Arrestin_domain-protein"/>
</dbReference>
<keyword evidence="2" id="KW-0833">Ubl conjugation pathway</keyword>
<dbReference type="GO" id="GO:0005829">
    <property type="term" value="C:cytosol"/>
    <property type="evidence" value="ECO:0007669"/>
    <property type="project" value="TreeGrafter"/>
</dbReference>
<evidence type="ECO:0000313" key="6">
    <source>
        <dbReference type="Proteomes" id="UP000247810"/>
    </source>
</evidence>
<organism evidence="5 6">
    <name type="scientific">Aspergillus ellipticus CBS 707.79</name>
    <dbReference type="NCBI Taxonomy" id="1448320"/>
    <lineage>
        <taxon>Eukaryota</taxon>
        <taxon>Fungi</taxon>
        <taxon>Dikarya</taxon>
        <taxon>Ascomycota</taxon>
        <taxon>Pezizomycotina</taxon>
        <taxon>Eurotiomycetes</taxon>
        <taxon>Eurotiomycetidae</taxon>
        <taxon>Eurotiales</taxon>
        <taxon>Aspergillaceae</taxon>
        <taxon>Aspergillus</taxon>
        <taxon>Aspergillus subgen. Circumdati</taxon>
    </lineage>
</organism>
<dbReference type="CDD" id="cd22952">
    <property type="entry name" value="ART10-like"/>
    <property type="match status" value="1"/>
</dbReference>
<protein>
    <recommendedName>
        <fullName evidence="4">Arrestin-like N-terminal domain-containing protein</fullName>
    </recommendedName>
</protein>
<dbReference type="InterPro" id="IPR011021">
    <property type="entry name" value="Arrestin-like_N"/>
</dbReference>
<name>A0A319D7B6_9EURO</name>
<dbReference type="STRING" id="1448320.A0A319D7B6"/>
<evidence type="ECO:0000256" key="2">
    <source>
        <dbReference type="ARBA" id="ARBA00022786"/>
    </source>
</evidence>
<dbReference type="PANTHER" id="PTHR11188:SF17">
    <property type="entry name" value="FI21816P1"/>
    <property type="match status" value="1"/>
</dbReference>
<dbReference type="Pfam" id="PF00339">
    <property type="entry name" value="Arrestin_N"/>
    <property type="match status" value="1"/>
</dbReference>
<evidence type="ECO:0000313" key="5">
    <source>
        <dbReference type="EMBL" id="PYH93140.1"/>
    </source>
</evidence>
<dbReference type="VEuPathDB" id="FungiDB:BO71DRAFT_399979"/>
<sequence length="412" mass="45907">MPLTICLNNQRPCYSGNEPISGRLIFQCSSPTNVRDIRVTFSGRAKAKVQKVKGAAAPTASYRSKCVLFERERILSHPDGETIAPGTYEWPFDFVFPSHIQSPPGSRWPEKVPFRSDANHPLPPTFAAETSNSLRRLDCAIEYRLHAQVLKPQQGIMGRKSPWLSETVRLTFLPLSAKLDPNGNSNHAPMYQQQKEQVFNIRSMLLLPENRGRGLKVQEKIQSWLSPSQLPRFSFKASFSYPTCVIQSTPLPCFLDIASFMEDSSVTSPPDILMQSVSIAVISQTAARAAPSLMGAISGQTDERIEILSRTSLAMSVSAKIDLGQAFGPLVLRHTDVSFGTFNISRTYRLCASFKFECAGKTTEFDLPDLPINIIAQMERDENRRILDLPEEDSPPSYTSASILSIRTFEKS</sequence>
<keyword evidence="6" id="KW-1185">Reference proteome</keyword>
<feature type="domain" description="Arrestin-like N-terminal" evidence="4">
    <location>
        <begin position="4"/>
        <end position="101"/>
    </location>
</feature>
<dbReference type="GO" id="GO:0005886">
    <property type="term" value="C:plasma membrane"/>
    <property type="evidence" value="ECO:0007669"/>
    <property type="project" value="TreeGrafter"/>
</dbReference>
<evidence type="ECO:0000256" key="3">
    <source>
        <dbReference type="ARBA" id="ARBA00038766"/>
    </source>
</evidence>